<dbReference type="SUPFAM" id="SSF116878">
    <property type="entry name" value="TrmE connector domain"/>
    <property type="match status" value="1"/>
</dbReference>
<evidence type="ECO:0000256" key="5">
    <source>
        <dbReference type="ARBA" id="ARBA00022741"/>
    </source>
</evidence>
<feature type="binding site" evidence="10">
    <location>
        <position position="248"/>
    </location>
    <ligand>
        <name>K(+)</name>
        <dbReference type="ChEBI" id="CHEBI:29103"/>
    </ligand>
</feature>
<evidence type="ECO:0000256" key="9">
    <source>
        <dbReference type="ARBA" id="ARBA00023134"/>
    </source>
</evidence>
<dbReference type="NCBIfam" id="NF003661">
    <property type="entry name" value="PRK05291.1-3"/>
    <property type="match status" value="1"/>
</dbReference>
<comment type="cofactor">
    <cofactor evidence="10">
        <name>K(+)</name>
        <dbReference type="ChEBI" id="CHEBI:29103"/>
    </cofactor>
    <text evidence="10">Binds 1 potassium ion per subunit.</text>
</comment>
<feature type="binding site" evidence="10">
    <location>
        <position position="254"/>
    </location>
    <ligand>
        <name>Mg(2+)</name>
        <dbReference type="ChEBI" id="CHEBI:18420"/>
    </ligand>
</feature>
<dbReference type="GO" id="GO:0046872">
    <property type="term" value="F:metal ion binding"/>
    <property type="evidence" value="ECO:0007669"/>
    <property type="project" value="UniProtKB-KW"/>
</dbReference>
<feature type="domain" description="TrmE-type G" evidence="12">
    <location>
        <begin position="219"/>
        <end position="380"/>
    </location>
</feature>
<dbReference type="CDD" id="cd14858">
    <property type="entry name" value="TrmE_N"/>
    <property type="match status" value="1"/>
</dbReference>
<evidence type="ECO:0000256" key="6">
    <source>
        <dbReference type="ARBA" id="ARBA00022801"/>
    </source>
</evidence>
<feature type="binding site" evidence="10">
    <location>
        <position position="233"/>
    </location>
    <ligand>
        <name>Mg(2+)</name>
        <dbReference type="ChEBI" id="CHEBI:18420"/>
    </ligand>
</feature>
<dbReference type="GO" id="GO:0030488">
    <property type="term" value="P:tRNA methylation"/>
    <property type="evidence" value="ECO:0007669"/>
    <property type="project" value="TreeGrafter"/>
</dbReference>
<name>A0A098BA14_DESHA</name>
<dbReference type="InterPro" id="IPR018948">
    <property type="entry name" value="GTP-bd_TrmE_N"/>
</dbReference>
<keyword evidence="9 10" id="KW-0342">GTP-binding</keyword>
<dbReference type="RefSeq" id="WP_208926755.1">
    <property type="nucleotide sequence ID" value="NZ_LK996017.1"/>
</dbReference>
<dbReference type="PANTHER" id="PTHR42714:SF2">
    <property type="entry name" value="TRNA MODIFICATION GTPASE GTPBP3, MITOCHONDRIAL"/>
    <property type="match status" value="1"/>
</dbReference>
<evidence type="ECO:0000313" key="13">
    <source>
        <dbReference type="EMBL" id="CDX05215.1"/>
    </source>
</evidence>
<keyword evidence="8 10" id="KW-0630">Potassium</keyword>
<dbReference type="InterPro" id="IPR005225">
    <property type="entry name" value="Small_GTP-bd"/>
</dbReference>
<dbReference type="SUPFAM" id="SSF52540">
    <property type="entry name" value="P-loop containing nucleoside triphosphate hydrolases"/>
    <property type="match status" value="1"/>
</dbReference>
<feature type="binding site" evidence="10">
    <location>
        <position position="459"/>
    </location>
    <ligand>
        <name>(6S)-5-formyl-5,6,7,8-tetrahydrofolate</name>
        <dbReference type="ChEBI" id="CHEBI:57457"/>
    </ligand>
</feature>
<protein>
    <recommendedName>
        <fullName evidence="10">tRNA modification GTPase MnmE</fullName>
        <ecNumber evidence="10">3.6.-.-</ecNumber>
    </recommendedName>
</protein>
<evidence type="ECO:0000256" key="1">
    <source>
        <dbReference type="ARBA" id="ARBA00011043"/>
    </source>
</evidence>
<evidence type="ECO:0000256" key="11">
    <source>
        <dbReference type="RuleBase" id="RU003313"/>
    </source>
</evidence>
<dbReference type="PATRIC" id="fig|49338.4.peg.5735"/>
<keyword evidence="4 10" id="KW-0479">Metal-binding</keyword>
<accession>A0A098BA14</accession>
<feature type="binding site" evidence="10">
    <location>
        <position position="250"/>
    </location>
    <ligand>
        <name>K(+)</name>
        <dbReference type="ChEBI" id="CHEBI:29103"/>
    </ligand>
</feature>
<sequence>MDDTIIALATAVGEGSIHVLRLSGPQAQEIIERAFTPHHPQRWQEKSNFTLHLGYFRAGAKVLDEVLIGRMSAPGSYTGEDVYEINCHGGLYIAERIMRECIGLGARLAEAGEFTKRAFLNGKLDLIQAEAIVDLIAAKTDSSADLALAQMEGLLSQKIILLKDQVMETLAFIEAGIDFPEDDLESLDRDALLQRISKGLELARDLLDGSKTGRILREGMLTVIVGQPNVGKSSLLNALMGEERAIVTDIPGTTRDEIRESVTIGGILLQLVDTAGLRESEDLVEKLGIERSWKAMEKAELILLIIQAGQELKAEELKILNQYDQSVIVLINKMDLLVGKEQGEEVLENYPTQQGVWIPFSVKENLGFKQLEKEIKQRVYQGKAEKTKEPLLSNIRQITALERAVSALANGWDSVKNGLPWDMVSIDIRQALQEISQMTGDSVQESLLDDIFSRFCIGK</sequence>
<comment type="function">
    <text evidence="10">Exhibits a very high intrinsic GTPase hydrolysis rate. Involved in the addition of a carboxymethylaminomethyl (cmnm) group at the wobble position (U34) of certain tRNAs, forming tRNA-cmnm(5)s(2)U34.</text>
</comment>
<evidence type="ECO:0000256" key="3">
    <source>
        <dbReference type="ARBA" id="ARBA00022694"/>
    </source>
</evidence>
<evidence type="ECO:0000256" key="10">
    <source>
        <dbReference type="HAMAP-Rule" id="MF_00379"/>
    </source>
</evidence>
<dbReference type="Pfam" id="PF12631">
    <property type="entry name" value="MnmE_helical"/>
    <property type="match status" value="1"/>
</dbReference>
<dbReference type="FunFam" id="3.40.50.300:FF:001376">
    <property type="entry name" value="tRNA modification GTPase MnmE"/>
    <property type="match status" value="1"/>
</dbReference>
<dbReference type="NCBIfam" id="TIGR00231">
    <property type="entry name" value="small_GTP"/>
    <property type="match status" value="1"/>
</dbReference>
<dbReference type="InterPro" id="IPR004520">
    <property type="entry name" value="GTPase_MnmE"/>
</dbReference>
<proteinExistence type="inferred from homology"/>
<feature type="binding site" evidence="10">
    <location>
        <position position="229"/>
    </location>
    <ligand>
        <name>K(+)</name>
        <dbReference type="ChEBI" id="CHEBI:29103"/>
    </ligand>
</feature>
<dbReference type="InterPro" id="IPR031168">
    <property type="entry name" value="G_TrmE"/>
</dbReference>
<feature type="binding site" evidence="10">
    <location>
        <begin position="273"/>
        <end position="276"/>
    </location>
    <ligand>
        <name>GTP</name>
        <dbReference type="ChEBI" id="CHEBI:37565"/>
    </ligand>
</feature>
<comment type="subunit">
    <text evidence="10">Homodimer. Heterotetramer of two MnmE and two MnmG subunits.</text>
</comment>
<dbReference type="Gene3D" id="3.30.1360.120">
    <property type="entry name" value="Probable tRNA modification gtpase trme, domain 1"/>
    <property type="match status" value="1"/>
</dbReference>
<evidence type="ECO:0000256" key="4">
    <source>
        <dbReference type="ARBA" id="ARBA00022723"/>
    </source>
</evidence>
<feature type="binding site" evidence="10">
    <location>
        <position position="21"/>
    </location>
    <ligand>
        <name>(6S)-5-formyl-5,6,7,8-tetrahydrofolate</name>
        <dbReference type="ChEBI" id="CHEBI:57457"/>
    </ligand>
</feature>
<dbReference type="NCBIfam" id="TIGR00450">
    <property type="entry name" value="mnmE_trmE_thdF"/>
    <property type="match status" value="1"/>
</dbReference>
<feature type="binding site" evidence="10">
    <location>
        <position position="253"/>
    </location>
    <ligand>
        <name>K(+)</name>
        <dbReference type="ChEBI" id="CHEBI:29103"/>
    </ligand>
</feature>
<reference evidence="13" key="1">
    <citation type="submission" date="2014-07" db="EMBL/GenBank/DDBJ databases">
        <authorList>
            <person name="Hornung V.Bastian."/>
        </authorList>
    </citation>
    <scope>NUCLEOTIDE SEQUENCE</scope>
    <source>
        <strain evidence="13">PCE-S</strain>
    </source>
</reference>
<comment type="subcellular location">
    <subcellularLocation>
        <location evidence="10">Cytoplasm</location>
    </subcellularLocation>
</comment>
<evidence type="ECO:0000256" key="2">
    <source>
        <dbReference type="ARBA" id="ARBA00022490"/>
    </source>
</evidence>
<dbReference type="EMBL" id="LK996017">
    <property type="protein sequence ID" value="CDX05215.1"/>
    <property type="molecule type" value="Genomic_DNA"/>
</dbReference>
<organism evidence="13">
    <name type="scientific">Desulfitobacterium hafniense</name>
    <name type="common">Desulfitobacterium frappieri</name>
    <dbReference type="NCBI Taxonomy" id="49338"/>
    <lineage>
        <taxon>Bacteria</taxon>
        <taxon>Bacillati</taxon>
        <taxon>Bacillota</taxon>
        <taxon>Clostridia</taxon>
        <taxon>Eubacteriales</taxon>
        <taxon>Desulfitobacteriaceae</taxon>
        <taxon>Desulfitobacterium</taxon>
    </lineage>
</organism>
<dbReference type="Pfam" id="PF01926">
    <property type="entry name" value="MMR_HSR1"/>
    <property type="match status" value="1"/>
</dbReference>
<feature type="binding site" evidence="10">
    <location>
        <position position="84"/>
    </location>
    <ligand>
        <name>(6S)-5-formyl-5,6,7,8-tetrahydrofolate</name>
        <dbReference type="ChEBI" id="CHEBI:57457"/>
    </ligand>
</feature>
<feature type="binding site" evidence="10">
    <location>
        <begin position="248"/>
        <end position="254"/>
    </location>
    <ligand>
        <name>GTP</name>
        <dbReference type="ChEBI" id="CHEBI:37565"/>
    </ligand>
</feature>
<dbReference type="InterPro" id="IPR025867">
    <property type="entry name" value="MnmE_helical"/>
</dbReference>
<dbReference type="InterPro" id="IPR006073">
    <property type="entry name" value="GTP-bd"/>
</dbReference>
<comment type="similarity">
    <text evidence="1 10 11">Belongs to the TRAFAC class TrmE-Era-EngA-EngB-Septin-like GTPase superfamily. TrmE GTPase family.</text>
</comment>
<dbReference type="GO" id="GO:0002098">
    <property type="term" value="P:tRNA wobble uridine modification"/>
    <property type="evidence" value="ECO:0007669"/>
    <property type="project" value="TreeGrafter"/>
</dbReference>
<dbReference type="InterPro" id="IPR027417">
    <property type="entry name" value="P-loop_NTPase"/>
</dbReference>
<keyword evidence="7 10" id="KW-0460">Magnesium</keyword>
<dbReference type="PROSITE" id="PS51709">
    <property type="entry name" value="G_TRME"/>
    <property type="match status" value="1"/>
</dbReference>
<dbReference type="Gene3D" id="3.40.50.300">
    <property type="entry name" value="P-loop containing nucleotide triphosphate hydrolases"/>
    <property type="match status" value="1"/>
</dbReference>
<evidence type="ECO:0000256" key="7">
    <source>
        <dbReference type="ARBA" id="ARBA00022842"/>
    </source>
</evidence>
<keyword evidence="2 10" id="KW-0963">Cytoplasm</keyword>
<dbReference type="Pfam" id="PF10396">
    <property type="entry name" value="TrmE_N"/>
    <property type="match status" value="1"/>
</dbReference>
<dbReference type="GO" id="GO:0005525">
    <property type="term" value="F:GTP binding"/>
    <property type="evidence" value="ECO:0007669"/>
    <property type="project" value="UniProtKB-UniRule"/>
</dbReference>
<feature type="binding site" evidence="10">
    <location>
        <position position="123"/>
    </location>
    <ligand>
        <name>(6S)-5-formyl-5,6,7,8-tetrahydrofolate</name>
        <dbReference type="ChEBI" id="CHEBI:57457"/>
    </ligand>
</feature>
<evidence type="ECO:0000256" key="8">
    <source>
        <dbReference type="ARBA" id="ARBA00022958"/>
    </source>
</evidence>
<dbReference type="InterPro" id="IPR027368">
    <property type="entry name" value="MnmE_dom2"/>
</dbReference>
<dbReference type="Gene3D" id="1.20.120.430">
    <property type="entry name" value="tRNA modification GTPase MnmE domain 2"/>
    <property type="match status" value="1"/>
</dbReference>
<comment type="caution">
    <text evidence="10">Lacks conserved residue(s) required for the propagation of feature annotation.</text>
</comment>
<dbReference type="InterPro" id="IPR027266">
    <property type="entry name" value="TrmE/GcvT-like"/>
</dbReference>
<keyword evidence="3 10" id="KW-0819">tRNA processing</keyword>
<dbReference type="AlphaFoldDB" id="A0A098BA14"/>
<evidence type="ECO:0000259" key="12">
    <source>
        <dbReference type="PROSITE" id="PS51709"/>
    </source>
</evidence>
<keyword evidence="5 10" id="KW-0547">Nucleotide-binding</keyword>
<dbReference type="HAMAP" id="MF_00379">
    <property type="entry name" value="GTPase_MnmE"/>
    <property type="match status" value="1"/>
</dbReference>
<feature type="binding site" evidence="10">
    <location>
        <begin position="229"/>
        <end position="234"/>
    </location>
    <ligand>
        <name>GTP</name>
        <dbReference type="ChEBI" id="CHEBI:37565"/>
    </ligand>
</feature>
<dbReference type="GO" id="GO:0005829">
    <property type="term" value="C:cytosol"/>
    <property type="evidence" value="ECO:0007669"/>
    <property type="project" value="TreeGrafter"/>
</dbReference>
<dbReference type="PANTHER" id="PTHR42714">
    <property type="entry name" value="TRNA MODIFICATION GTPASE GTPBP3"/>
    <property type="match status" value="1"/>
</dbReference>
<dbReference type="GO" id="GO:0003924">
    <property type="term" value="F:GTPase activity"/>
    <property type="evidence" value="ECO:0007669"/>
    <property type="project" value="UniProtKB-UniRule"/>
</dbReference>
<keyword evidence="6 10" id="KW-0378">Hydrolase</keyword>
<dbReference type="EC" id="3.6.-.-" evidence="10"/>
<dbReference type="CDD" id="cd04164">
    <property type="entry name" value="trmE"/>
    <property type="match status" value="1"/>
</dbReference>
<gene>
    <name evidence="10" type="primary">mnmE</name>
    <name evidence="10" type="synonym">trmE</name>
    <name evidence="13" type="ORF">DPCES_5329</name>
</gene>